<dbReference type="PROSITE" id="PS01124">
    <property type="entry name" value="HTH_ARAC_FAMILY_2"/>
    <property type="match status" value="1"/>
</dbReference>
<dbReference type="InterPro" id="IPR018062">
    <property type="entry name" value="HTH_AraC-typ_CS"/>
</dbReference>
<keyword evidence="1" id="KW-0963">Cytoplasm</keyword>
<dbReference type="EMBL" id="CZAB01000011">
    <property type="protein sequence ID" value="CUO71038.1"/>
    <property type="molecule type" value="Genomic_DNA"/>
</dbReference>
<dbReference type="Pfam" id="PF12833">
    <property type="entry name" value="HTH_18"/>
    <property type="match status" value="1"/>
</dbReference>
<dbReference type="RefSeq" id="WP_027640735.1">
    <property type="nucleotide sequence ID" value="NZ_CAOQMW010000001.1"/>
</dbReference>
<protein>
    <submittedName>
        <fullName evidence="7">Msm operon regulatory protein MsmR</fullName>
    </submittedName>
</protein>
<dbReference type="InterPro" id="IPR020449">
    <property type="entry name" value="Tscrpt_reg_AraC-type_HTH"/>
</dbReference>
<keyword evidence="10" id="KW-1185">Reference proteome</keyword>
<evidence type="ECO:0000256" key="1">
    <source>
        <dbReference type="ARBA" id="ARBA00022490"/>
    </source>
</evidence>
<dbReference type="InterPro" id="IPR003313">
    <property type="entry name" value="AraC-bd"/>
</dbReference>
<dbReference type="Gene3D" id="1.10.10.60">
    <property type="entry name" value="Homeodomain-like"/>
    <property type="match status" value="2"/>
</dbReference>
<evidence type="ECO:0000313" key="10">
    <source>
        <dbReference type="Proteomes" id="UP000251853"/>
    </source>
</evidence>
<proteinExistence type="predicted"/>
<dbReference type="Proteomes" id="UP000251853">
    <property type="component" value="Unassembled WGS sequence"/>
</dbReference>
<evidence type="ECO:0000313" key="8">
    <source>
        <dbReference type="EMBL" id="SQB04868.1"/>
    </source>
</evidence>
<evidence type="ECO:0000313" key="7">
    <source>
        <dbReference type="EMBL" id="CUO71038.1"/>
    </source>
</evidence>
<dbReference type="STRING" id="1280695.GCA_000424325_00785"/>
<dbReference type="CDD" id="cd06986">
    <property type="entry name" value="cupin_MmsR-like_N"/>
    <property type="match status" value="1"/>
</dbReference>
<dbReference type="SUPFAM" id="SSF46689">
    <property type="entry name" value="Homeodomain-like"/>
    <property type="match status" value="2"/>
</dbReference>
<accession>A0A174HCY3</accession>
<dbReference type="AlphaFoldDB" id="A0A174HCY3"/>
<keyword evidence="5" id="KW-0804">Transcription</keyword>
<dbReference type="PANTHER" id="PTHR46796:SF13">
    <property type="entry name" value="HTH-TYPE TRANSCRIPTIONAL ACTIVATOR RHAS"/>
    <property type="match status" value="1"/>
</dbReference>
<dbReference type="Gene3D" id="2.60.120.10">
    <property type="entry name" value="Jelly Rolls"/>
    <property type="match status" value="1"/>
</dbReference>
<evidence type="ECO:0000256" key="4">
    <source>
        <dbReference type="ARBA" id="ARBA00023159"/>
    </source>
</evidence>
<dbReference type="GO" id="GO:0043565">
    <property type="term" value="F:sequence-specific DNA binding"/>
    <property type="evidence" value="ECO:0007669"/>
    <property type="project" value="InterPro"/>
</dbReference>
<dbReference type="PANTHER" id="PTHR46796">
    <property type="entry name" value="HTH-TYPE TRANSCRIPTIONAL ACTIVATOR RHAS-RELATED"/>
    <property type="match status" value="1"/>
</dbReference>
<sequence>MNHTIEFTNSATYKCLGDMQEGSLELCLTYCGWESCNPAHRFGPNQRASSVLHVIQKGKGTLEINKKVYQLKAGDAFFLPPGVEAWYEADWEEPWCYMWVGFIGINAEEYVSSAGFSLKNPVRKINCVEKVWTYISQMLEAHQLTYANELRRNAFLRLVLAELIGDYQQTARGANTVHHYSGALYAQHAMEYITYHYNERLKINELADYIGVNRSYLASSFKKTFGCSPQEFLVNLRMEKAKVLLKKQDISISAVANAVGYTDQLAFSKVFKQHFGMSPSTYKDEKNCLVVKTKKEEHKNF</sequence>
<organism evidence="7 9">
    <name type="scientific">Enterocloster clostridioformis</name>
    <dbReference type="NCBI Taxonomy" id="1531"/>
    <lineage>
        <taxon>Bacteria</taxon>
        <taxon>Bacillati</taxon>
        <taxon>Bacillota</taxon>
        <taxon>Clostridia</taxon>
        <taxon>Lachnospirales</taxon>
        <taxon>Lachnospiraceae</taxon>
        <taxon>Enterocloster</taxon>
    </lineage>
</organism>
<dbReference type="InterPro" id="IPR018060">
    <property type="entry name" value="HTH_AraC"/>
</dbReference>
<dbReference type="SUPFAM" id="SSF51215">
    <property type="entry name" value="Regulatory protein AraC"/>
    <property type="match status" value="1"/>
</dbReference>
<evidence type="ECO:0000259" key="6">
    <source>
        <dbReference type="PROSITE" id="PS01124"/>
    </source>
</evidence>
<dbReference type="InterPro" id="IPR009057">
    <property type="entry name" value="Homeodomain-like_sf"/>
</dbReference>
<reference evidence="7 9" key="1">
    <citation type="submission" date="2015-09" db="EMBL/GenBank/DDBJ databases">
        <authorList>
            <consortium name="Pathogen Informatics"/>
        </authorList>
    </citation>
    <scope>NUCLEOTIDE SEQUENCE [LARGE SCALE GENOMIC DNA]</scope>
    <source>
        <strain evidence="7 9">2789STDY5834865</strain>
    </source>
</reference>
<dbReference type="EMBL" id="UAVW01000001">
    <property type="protein sequence ID" value="SQB04868.1"/>
    <property type="molecule type" value="Genomic_DNA"/>
</dbReference>
<dbReference type="GO" id="GO:0003700">
    <property type="term" value="F:DNA-binding transcription factor activity"/>
    <property type="evidence" value="ECO:0007669"/>
    <property type="project" value="InterPro"/>
</dbReference>
<dbReference type="SMART" id="SM00342">
    <property type="entry name" value="HTH_ARAC"/>
    <property type="match status" value="1"/>
</dbReference>
<evidence type="ECO:0000313" key="9">
    <source>
        <dbReference type="Proteomes" id="UP000095512"/>
    </source>
</evidence>
<evidence type="ECO:0000256" key="3">
    <source>
        <dbReference type="ARBA" id="ARBA00023125"/>
    </source>
</evidence>
<name>A0A174HCY3_9FIRM</name>
<keyword evidence="2" id="KW-0805">Transcription regulation</keyword>
<dbReference type="Pfam" id="PF02311">
    <property type="entry name" value="AraC_binding"/>
    <property type="match status" value="1"/>
</dbReference>
<dbReference type="Proteomes" id="UP000095512">
    <property type="component" value="Unassembled WGS sequence"/>
</dbReference>
<keyword evidence="3" id="KW-0238">DNA-binding</keyword>
<gene>
    <name evidence="7" type="primary">msmR1</name>
    <name evidence="7" type="ORF">ERS852480_01709</name>
    <name evidence="8" type="ORF">NCTC11224_01230</name>
</gene>
<evidence type="ECO:0000256" key="5">
    <source>
        <dbReference type="ARBA" id="ARBA00023163"/>
    </source>
</evidence>
<dbReference type="InterPro" id="IPR014710">
    <property type="entry name" value="RmlC-like_jellyroll"/>
</dbReference>
<dbReference type="InterPro" id="IPR037923">
    <property type="entry name" value="HTH-like"/>
</dbReference>
<evidence type="ECO:0000256" key="2">
    <source>
        <dbReference type="ARBA" id="ARBA00023015"/>
    </source>
</evidence>
<dbReference type="PRINTS" id="PR00032">
    <property type="entry name" value="HTHARAC"/>
</dbReference>
<keyword evidence="4" id="KW-0010">Activator</keyword>
<reference evidence="8 10" key="2">
    <citation type="submission" date="2018-06" db="EMBL/GenBank/DDBJ databases">
        <authorList>
            <consortium name="Pathogen Informatics"/>
            <person name="Doyle S."/>
        </authorList>
    </citation>
    <scope>NUCLEOTIDE SEQUENCE [LARGE SCALE GENOMIC DNA]</scope>
    <source>
        <strain evidence="8 10">NCTC11224</strain>
    </source>
</reference>
<dbReference type="InterPro" id="IPR050204">
    <property type="entry name" value="AraC_XylS_family_regulators"/>
</dbReference>
<dbReference type="PROSITE" id="PS00041">
    <property type="entry name" value="HTH_ARAC_FAMILY_1"/>
    <property type="match status" value="1"/>
</dbReference>
<feature type="domain" description="HTH araC/xylS-type" evidence="6">
    <location>
        <begin position="187"/>
        <end position="285"/>
    </location>
</feature>